<keyword evidence="3" id="KW-1185">Reference proteome</keyword>
<name>A0A100WGS5_MYCCR</name>
<feature type="domain" description="Thioester reductase (TE)" evidence="1">
    <location>
        <begin position="9"/>
        <end position="226"/>
    </location>
</feature>
<dbReference type="InterPro" id="IPR013120">
    <property type="entry name" value="FAR_NAD-bd"/>
</dbReference>
<organism evidence="2 3">
    <name type="scientific">Mycolicibacterium canariasense</name>
    <name type="common">Mycobacterium canariasense</name>
    <dbReference type="NCBI Taxonomy" id="228230"/>
    <lineage>
        <taxon>Bacteria</taxon>
        <taxon>Bacillati</taxon>
        <taxon>Actinomycetota</taxon>
        <taxon>Actinomycetes</taxon>
        <taxon>Mycobacteriales</taxon>
        <taxon>Mycobacteriaceae</taxon>
        <taxon>Mycolicibacterium</taxon>
    </lineage>
</organism>
<dbReference type="PANTHER" id="PTHR43245:SF51">
    <property type="entry name" value="SHORT CHAIN DEHYDROGENASE_REDUCTASE FAMILY 42E, MEMBER 2"/>
    <property type="match status" value="1"/>
</dbReference>
<dbReference type="SUPFAM" id="SSF51735">
    <property type="entry name" value="NAD(P)-binding Rossmann-fold domains"/>
    <property type="match status" value="1"/>
</dbReference>
<dbReference type="AlphaFoldDB" id="A0A100WGS5"/>
<dbReference type="Proteomes" id="UP000069443">
    <property type="component" value="Unassembled WGS sequence"/>
</dbReference>
<dbReference type="Gene3D" id="3.40.50.720">
    <property type="entry name" value="NAD(P)-binding Rossmann-like Domain"/>
    <property type="match status" value="1"/>
</dbReference>
<reference evidence="3" key="2">
    <citation type="submission" date="2016-02" db="EMBL/GenBank/DDBJ databases">
        <title>Draft genome sequence of five rapidly growing Mycobacterium species.</title>
        <authorList>
            <person name="Katahira K."/>
            <person name="Gotou Y."/>
            <person name="Iida K."/>
            <person name="Ogura Y."/>
            <person name="Hayashi T."/>
        </authorList>
    </citation>
    <scope>NUCLEOTIDE SEQUENCE [LARGE SCALE GENOMIC DNA]</scope>
    <source>
        <strain evidence="3">JCM15298</strain>
    </source>
</reference>
<comment type="caution">
    <text evidence="2">The sequence shown here is derived from an EMBL/GenBank/DDBJ whole genome shotgun (WGS) entry which is preliminary data.</text>
</comment>
<dbReference type="PANTHER" id="PTHR43245">
    <property type="entry name" value="BIFUNCTIONAL POLYMYXIN RESISTANCE PROTEIN ARNA"/>
    <property type="match status" value="1"/>
</dbReference>
<dbReference type="Pfam" id="PF07993">
    <property type="entry name" value="NAD_binding_4"/>
    <property type="match status" value="1"/>
</dbReference>
<dbReference type="InterPro" id="IPR050177">
    <property type="entry name" value="Lipid_A_modif_metabolic_enz"/>
</dbReference>
<evidence type="ECO:0000259" key="1">
    <source>
        <dbReference type="Pfam" id="PF07993"/>
    </source>
</evidence>
<evidence type="ECO:0000313" key="3">
    <source>
        <dbReference type="Proteomes" id="UP000069443"/>
    </source>
</evidence>
<sequence>MTAARGVLVTGAAGHVGADTVARLVRSGHHVVALVHRRAEIVANNGRLVRPARVVCGDVRAPGFGLDAGTRRDLAAEIGVIVHGAAVTDFGLPEHRYTELNVEGTAHAVACAREWDADLLYVSTAYVCGEYDGTFTEDQLDVGQRFGNHYERSKFQAEQLVRASGLRWAIVRPGIVSGEYRTGHSREHKHIYQVLKLIVEGKLRTLPGNYAATLGLSPIGHVADTIAAVAGQVGNHAGRTFHAVGAAPVSLRTMSDILAEYPSFQVADFVPPSTFDPDDLDEIERGYYDKVGRLYTSYLSRRVCFDSTTTRDRLGISPPHAGGGYFRRILDSCLRTGYLGRPQPSIAEVLATWQRESSTA</sequence>
<accession>A0A100WGS5</accession>
<dbReference type="STRING" id="228230.RMCC_4704"/>
<dbReference type="EMBL" id="BCSY01000076">
    <property type="protein sequence ID" value="GAS97738.1"/>
    <property type="molecule type" value="Genomic_DNA"/>
</dbReference>
<dbReference type="RefSeq" id="WP_062658584.1">
    <property type="nucleotide sequence ID" value="NZ_BCSY01000076.1"/>
</dbReference>
<gene>
    <name evidence="2" type="ORF">RMCC_4704</name>
</gene>
<proteinExistence type="predicted"/>
<dbReference type="OrthoDB" id="9810734at2"/>
<dbReference type="InterPro" id="IPR036291">
    <property type="entry name" value="NAD(P)-bd_dom_sf"/>
</dbReference>
<reference evidence="3" key="1">
    <citation type="journal article" date="2016" name="Genome Announc.">
        <title>Draft Genome Sequences of Five Rapidly Growing Mycobacterium Species, M. thermoresistibile, M. fortuitum subsp. acetamidolyticum, M. canariasense, M. brisbanense, and M. novocastrense.</title>
        <authorList>
            <person name="Katahira K."/>
            <person name="Ogura Y."/>
            <person name="Gotoh Y."/>
            <person name="Hayashi T."/>
        </authorList>
    </citation>
    <scope>NUCLEOTIDE SEQUENCE [LARGE SCALE GENOMIC DNA]</scope>
    <source>
        <strain evidence="3">JCM15298</strain>
    </source>
</reference>
<protein>
    <submittedName>
        <fullName evidence="2">Male sterility domain protein</fullName>
    </submittedName>
</protein>
<evidence type="ECO:0000313" key="2">
    <source>
        <dbReference type="EMBL" id="GAS97738.1"/>
    </source>
</evidence>